<sequence>MTKRKCAIFLFDGYADWEPALAIAGLRQYGGFEVNSFGINREPIISNGGLKILPDLNADEVNVDDYELLIIPGGAAWEEGKNREIIPLVTEFQQKKRKVAAICGATILLAEMGLLNASKHTSNNDSEYIRQFCPSYQGASLYQKEPATTDNGIITANGAAMVEFAHEIFKSMEIMPPEVLDNVKLLYKSGGMDNRLMQYS</sequence>
<name>L8JNL3_9BACT</name>
<dbReference type="SUPFAM" id="SSF52317">
    <property type="entry name" value="Class I glutamine amidotransferase-like"/>
    <property type="match status" value="1"/>
</dbReference>
<dbReference type="AlphaFoldDB" id="L8JNL3"/>
<dbReference type="GO" id="GO:0008233">
    <property type="term" value="F:peptidase activity"/>
    <property type="evidence" value="ECO:0007669"/>
    <property type="project" value="UniProtKB-KW"/>
</dbReference>
<dbReference type="InterPro" id="IPR002818">
    <property type="entry name" value="DJ-1/PfpI"/>
</dbReference>
<keyword evidence="3" id="KW-1185">Reference proteome</keyword>
<feature type="domain" description="DJ-1/PfpI" evidence="1">
    <location>
        <begin position="5"/>
        <end position="170"/>
    </location>
</feature>
<dbReference type="Gene3D" id="3.40.50.880">
    <property type="match status" value="1"/>
</dbReference>
<reference evidence="2 3" key="1">
    <citation type="submission" date="2012-12" db="EMBL/GenBank/DDBJ databases">
        <title>Genome assembly of Fulvivirga imtechensis AK7.</title>
        <authorList>
            <person name="Nupur N."/>
            <person name="Khatri I."/>
            <person name="Kumar R."/>
            <person name="Subramanian S."/>
            <person name="Pinnaka A."/>
        </authorList>
    </citation>
    <scope>NUCLEOTIDE SEQUENCE [LARGE SCALE GENOMIC DNA]</scope>
    <source>
        <strain evidence="2 3">AK7</strain>
    </source>
</reference>
<dbReference type="RefSeq" id="WP_009580913.1">
    <property type="nucleotide sequence ID" value="NZ_AMZN01000051.1"/>
</dbReference>
<evidence type="ECO:0000313" key="2">
    <source>
        <dbReference type="EMBL" id="ELR70556.1"/>
    </source>
</evidence>
<protein>
    <submittedName>
        <fullName evidence="2">Putative intracellular protease (ThiJ/PfpI family)</fullName>
    </submittedName>
</protein>
<dbReference type="Proteomes" id="UP000011135">
    <property type="component" value="Unassembled WGS sequence"/>
</dbReference>
<dbReference type="eggNOG" id="COG0693">
    <property type="taxonomic scope" value="Bacteria"/>
</dbReference>
<dbReference type="InterPro" id="IPR050325">
    <property type="entry name" value="Prot/Nucl_acid_deglycase"/>
</dbReference>
<dbReference type="Pfam" id="PF01965">
    <property type="entry name" value="DJ-1_PfpI"/>
    <property type="match status" value="1"/>
</dbReference>
<comment type="caution">
    <text evidence="2">The sequence shown here is derived from an EMBL/GenBank/DDBJ whole genome shotgun (WGS) entry which is preliminary data.</text>
</comment>
<dbReference type="GO" id="GO:0006508">
    <property type="term" value="P:proteolysis"/>
    <property type="evidence" value="ECO:0007669"/>
    <property type="project" value="UniProtKB-KW"/>
</dbReference>
<dbReference type="PANTHER" id="PTHR48094">
    <property type="entry name" value="PROTEIN/NUCLEIC ACID DEGLYCASE DJ-1-RELATED"/>
    <property type="match status" value="1"/>
</dbReference>
<dbReference type="InterPro" id="IPR029062">
    <property type="entry name" value="Class_I_gatase-like"/>
</dbReference>
<keyword evidence="2" id="KW-0378">Hydrolase</keyword>
<dbReference type="GO" id="GO:0005737">
    <property type="term" value="C:cytoplasm"/>
    <property type="evidence" value="ECO:0007669"/>
    <property type="project" value="TreeGrafter"/>
</dbReference>
<organism evidence="2 3">
    <name type="scientific">Fulvivirga imtechensis AK7</name>
    <dbReference type="NCBI Taxonomy" id="1237149"/>
    <lineage>
        <taxon>Bacteria</taxon>
        <taxon>Pseudomonadati</taxon>
        <taxon>Bacteroidota</taxon>
        <taxon>Cytophagia</taxon>
        <taxon>Cytophagales</taxon>
        <taxon>Fulvivirgaceae</taxon>
        <taxon>Fulvivirga</taxon>
    </lineage>
</organism>
<dbReference type="OrthoDB" id="9792284at2"/>
<dbReference type="STRING" id="1237149.C900_03537"/>
<dbReference type="PANTHER" id="PTHR48094:SF19">
    <property type="entry name" value="DJ-1_PFPI DOMAIN-CONTAINING PROTEIN"/>
    <property type="match status" value="1"/>
</dbReference>
<dbReference type="EMBL" id="AMZN01000051">
    <property type="protein sequence ID" value="ELR70556.1"/>
    <property type="molecule type" value="Genomic_DNA"/>
</dbReference>
<evidence type="ECO:0000259" key="1">
    <source>
        <dbReference type="Pfam" id="PF01965"/>
    </source>
</evidence>
<accession>L8JNL3</accession>
<dbReference type="CDD" id="cd03140">
    <property type="entry name" value="GATase1_PfpI_3"/>
    <property type="match status" value="1"/>
</dbReference>
<keyword evidence="2" id="KW-0645">Protease</keyword>
<proteinExistence type="predicted"/>
<gene>
    <name evidence="2" type="ORF">C900_03537</name>
</gene>
<evidence type="ECO:0000313" key="3">
    <source>
        <dbReference type="Proteomes" id="UP000011135"/>
    </source>
</evidence>